<dbReference type="AlphaFoldDB" id="A0A3E1R9H8"/>
<dbReference type="PROSITE" id="PS50943">
    <property type="entry name" value="HTH_CROC1"/>
    <property type="match status" value="1"/>
</dbReference>
<sequence>MQNDDVEFKKTVGQRVKRLRLGSGATQDTLAERCGIYRTYLSRIEAGAANPTLVVLGALAAALNVDLCELFCDFEKMSAMGLQRTHGAASAKP</sequence>
<keyword evidence="4" id="KW-1185">Reference proteome</keyword>
<reference evidence="3 4" key="1">
    <citation type="submission" date="2018-05" db="EMBL/GenBank/DDBJ databases">
        <title>Rhodoferax soyangensis sp.nov., isolated from an oligotrophic freshwater lake.</title>
        <authorList>
            <person name="Park M."/>
        </authorList>
    </citation>
    <scope>NUCLEOTIDE SEQUENCE [LARGE SCALE GENOMIC DNA]</scope>
    <source>
        <strain evidence="3 4">IMCC26218</strain>
    </source>
</reference>
<dbReference type="GO" id="GO:0003700">
    <property type="term" value="F:DNA-binding transcription factor activity"/>
    <property type="evidence" value="ECO:0007669"/>
    <property type="project" value="TreeGrafter"/>
</dbReference>
<evidence type="ECO:0000313" key="4">
    <source>
        <dbReference type="Proteomes" id="UP000260665"/>
    </source>
</evidence>
<evidence type="ECO:0000256" key="1">
    <source>
        <dbReference type="ARBA" id="ARBA00023125"/>
    </source>
</evidence>
<dbReference type="Proteomes" id="UP000260665">
    <property type="component" value="Unassembled WGS sequence"/>
</dbReference>
<dbReference type="InterPro" id="IPR010982">
    <property type="entry name" value="Lambda_DNA-bd_dom_sf"/>
</dbReference>
<comment type="caution">
    <text evidence="3">The sequence shown here is derived from an EMBL/GenBank/DDBJ whole genome shotgun (WGS) entry which is preliminary data.</text>
</comment>
<dbReference type="PANTHER" id="PTHR46797:SF1">
    <property type="entry name" value="METHYLPHOSPHONATE SYNTHASE"/>
    <property type="match status" value="1"/>
</dbReference>
<dbReference type="PANTHER" id="PTHR46797">
    <property type="entry name" value="HTH-TYPE TRANSCRIPTIONAL REGULATOR"/>
    <property type="match status" value="1"/>
</dbReference>
<evidence type="ECO:0000313" key="3">
    <source>
        <dbReference type="EMBL" id="RFO96029.1"/>
    </source>
</evidence>
<name>A0A3E1R9H8_9BURK</name>
<gene>
    <name evidence="3" type="ORF">DIC66_15015</name>
</gene>
<dbReference type="EMBL" id="QFZK01000010">
    <property type="protein sequence ID" value="RFO96029.1"/>
    <property type="molecule type" value="Genomic_DNA"/>
</dbReference>
<dbReference type="InterPro" id="IPR001387">
    <property type="entry name" value="Cro/C1-type_HTH"/>
</dbReference>
<proteinExistence type="predicted"/>
<dbReference type="Pfam" id="PF01381">
    <property type="entry name" value="HTH_3"/>
    <property type="match status" value="1"/>
</dbReference>
<dbReference type="RefSeq" id="WP_117178634.1">
    <property type="nucleotide sequence ID" value="NZ_QFZK01000010.1"/>
</dbReference>
<dbReference type="Gene3D" id="1.10.260.40">
    <property type="entry name" value="lambda repressor-like DNA-binding domains"/>
    <property type="match status" value="1"/>
</dbReference>
<dbReference type="GO" id="GO:0005829">
    <property type="term" value="C:cytosol"/>
    <property type="evidence" value="ECO:0007669"/>
    <property type="project" value="TreeGrafter"/>
</dbReference>
<dbReference type="SMART" id="SM00530">
    <property type="entry name" value="HTH_XRE"/>
    <property type="match status" value="1"/>
</dbReference>
<dbReference type="CDD" id="cd00093">
    <property type="entry name" value="HTH_XRE"/>
    <property type="match status" value="1"/>
</dbReference>
<organism evidence="3 4">
    <name type="scientific">Rhodoferax lacus</name>
    <dbReference type="NCBI Taxonomy" id="2184758"/>
    <lineage>
        <taxon>Bacteria</taxon>
        <taxon>Pseudomonadati</taxon>
        <taxon>Pseudomonadota</taxon>
        <taxon>Betaproteobacteria</taxon>
        <taxon>Burkholderiales</taxon>
        <taxon>Comamonadaceae</taxon>
        <taxon>Rhodoferax</taxon>
    </lineage>
</organism>
<dbReference type="InterPro" id="IPR050807">
    <property type="entry name" value="TransReg_Diox_bact_type"/>
</dbReference>
<keyword evidence="1" id="KW-0238">DNA-binding</keyword>
<protein>
    <submittedName>
        <fullName evidence="3">Transcriptional regulator</fullName>
    </submittedName>
</protein>
<evidence type="ECO:0000259" key="2">
    <source>
        <dbReference type="PROSITE" id="PS50943"/>
    </source>
</evidence>
<feature type="domain" description="HTH cro/C1-type" evidence="2">
    <location>
        <begin position="16"/>
        <end position="70"/>
    </location>
</feature>
<accession>A0A3E1R9H8</accession>
<dbReference type="SUPFAM" id="SSF47413">
    <property type="entry name" value="lambda repressor-like DNA-binding domains"/>
    <property type="match status" value="1"/>
</dbReference>
<dbReference type="GO" id="GO:0003677">
    <property type="term" value="F:DNA binding"/>
    <property type="evidence" value="ECO:0007669"/>
    <property type="project" value="UniProtKB-KW"/>
</dbReference>
<dbReference type="OrthoDB" id="1097442at2"/>